<gene>
    <name evidence="1" type="ORF">Pint_23194</name>
</gene>
<dbReference type="Proteomes" id="UP001163603">
    <property type="component" value="Chromosome 6"/>
</dbReference>
<keyword evidence="2" id="KW-1185">Reference proteome</keyword>
<protein>
    <submittedName>
        <fullName evidence="1">Uncharacterized protein</fullName>
    </submittedName>
</protein>
<comment type="caution">
    <text evidence="1">The sequence shown here is derived from an EMBL/GenBank/DDBJ whole genome shotgun (WGS) entry which is preliminary data.</text>
</comment>
<sequence>MENFIIKTVAGHSTSLVISHMGAMHSFGVKAVNFPLGYGCGIAITASEYSPPLLNPILTYYPIVSRSALEFLSAYVDGGNGKE</sequence>
<name>A0ACC0YGG1_9ROSI</name>
<reference evidence="2" key="1">
    <citation type="journal article" date="2023" name="G3 (Bethesda)">
        <title>Genome assembly and association tests identify interacting loci associated with vigor, precocity, and sex in interspecific pistachio rootstocks.</title>
        <authorList>
            <person name="Palmer W."/>
            <person name="Jacygrad E."/>
            <person name="Sagayaradj S."/>
            <person name="Cavanaugh K."/>
            <person name="Han R."/>
            <person name="Bertier L."/>
            <person name="Beede B."/>
            <person name="Kafkas S."/>
            <person name="Golino D."/>
            <person name="Preece J."/>
            <person name="Michelmore R."/>
        </authorList>
    </citation>
    <scope>NUCLEOTIDE SEQUENCE [LARGE SCALE GENOMIC DNA]</scope>
</reference>
<proteinExistence type="predicted"/>
<organism evidence="1 2">
    <name type="scientific">Pistacia integerrima</name>
    <dbReference type="NCBI Taxonomy" id="434235"/>
    <lineage>
        <taxon>Eukaryota</taxon>
        <taxon>Viridiplantae</taxon>
        <taxon>Streptophyta</taxon>
        <taxon>Embryophyta</taxon>
        <taxon>Tracheophyta</taxon>
        <taxon>Spermatophyta</taxon>
        <taxon>Magnoliopsida</taxon>
        <taxon>eudicotyledons</taxon>
        <taxon>Gunneridae</taxon>
        <taxon>Pentapetalae</taxon>
        <taxon>rosids</taxon>
        <taxon>malvids</taxon>
        <taxon>Sapindales</taxon>
        <taxon>Anacardiaceae</taxon>
        <taxon>Pistacia</taxon>
    </lineage>
</organism>
<accession>A0ACC0YGG1</accession>
<evidence type="ECO:0000313" key="1">
    <source>
        <dbReference type="EMBL" id="KAJ0037363.1"/>
    </source>
</evidence>
<evidence type="ECO:0000313" key="2">
    <source>
        <dbReference type="Proteomes" id="UP001163603"/>
    </source>
</evidence>
<dbReference type="EMBL" id="CM047741">
    <property type="protein sequence ID" value="KAJ0037363.1"/>
    <property type="molecule type" value="Genomic_DNA"/>
</dbReference>